<feature type="compositionally biased region" description="Polar residues" evidence="1">
    <location>
        <begin position="8"/>
        <end position="22"/>
    </location>
</feature>
<dbReference type="EnsemblPlants" id="Kaladp0095s0380.1.v1.1">
    <property type="protein sequence ID" value="Kaladp0095s0380.1.v1.1.CDS.1"/>
    <property type="gene ID" value="Kaladp0095s0380.v1.1"/>
</dbReference>
<proteinExistence type="predicted"/>
<dbReference type="Proteomes" id="UP000594263">
    <property type="component" value="Unplaced"/>
</dbReference>
<dbReference type="PANTHER" id="PTHR37721:SF1">
    <property type="entry name" value="OS05G0464200 PROTEIN"/>
    <property type="match status" value="1"/>
</dbReference>
<dbReference type="Gramene" id="Kaladp0095s0380.1.v1.1">
    <property type="protein sequence ID" value="Kaladp0095s0380.1.v1.1.CDS.1"/>
    <property type="gene ID" value="Kaladp0095s0380.v1.1"/>
</dbReference>
<feature type="region of interest" description="Disordered" evidence="1">
    <location>
        <begin position="1"/>
        <end position="24"/>
    </location>
</feature>
<feature type="compositionally biased region" description="Gly residues" evidence="1">
    <location>
        <begin position="48"/>
        <end position="62"/>
    </location>
</feature>
<feature type="compositionally biased region" description="Polar residues" evidence="1">
    <location>
        <begin position="64"/>
        <end position="77"/>
    </location>
</feature>
<name>A0A7N0V002_KALFE</name>
<accession>A0A7N0V002</accession>
<protein>
    <submittedName>
        <fullName evidence="2">Uncharacterized protein</fullName>
    </submittedName>
</protein>
<organism evidence="2 3">
    <name type="scientific">Kalanchoe fedtschenkoi</name>
    <name type="common">Lavender scallops</name>
    <name type="synonym">South American air plant</name>
    <dbReference type="NCBI Taxonomy" id="63787"/>
    <lineage>
        <taxon>Eukaryota</taxon>
        <taxon>Viridiplantae</taxon>
        <taxon>Streptophyta</taxon>
        <taxon>Embryophyta</taxon>
        <taxon>Tracheophyta</taxon>
        <taxon>Spermatophyta</taxon>
        <taxon>Magnoliopsida</taxon>
        <taxon>eudicotyledons</taxon>
        <taxon>Gunneridae</taxon>
        <taxon>Pentapetalae</taxon>
        <taxon>Saxifragales</taxon>
        <taxon>Crassulaceae</taxon>
        <taxon>Kalanchoe</taxon>
    </lineage>
</organism>
<evidence type="ECO:0000313" key="3">
    <source>
        <dbReference type="Proteomes" id="UP000594263"/>
    </source>
</evidence>
<dbReference type="PANTHER" id="PTHR37721">
    <property type="entry name" value="OS05G0464200 PROTEIN"/>
    <property type="match status" value="1"/>
</dbReference>
<dbReference type="AlphaFoldDB" id="A0A7N0V002"/>
<evidence type="ECO:0000313" key="2">
    <source>
        <dbReference type="EnsemblPlants" id="Kaladp0095s0380.1.v1.1.CDS.1"/>
    </source>
</evidence>
<evidence type="ECO:0000256" key="1">
    <source>
        <dbReference type="SAM" id="MobiDB-lite"/>
    </source>
</evidence>
<reference evidence="2" key="1">
    <citation type="submission" date="2021-01" db="UniProtKB">
        <authorList>
            <consortium name="EnsemblPlants"/>
        </authorList>
    </citation>
    <scope>IDENTIFICATION</scope>
</reference>
<keyword evidence="3" id="KW-1185">Reference proteome</keyword>
<feature type="region of interest" description="Disordered" evidence="1">
    <location>
        <begin position="43"/>
        <end position="77"/>
    </location>
</feature>
<sequence length="77" mass="7642">MAAPANYSPLQGGNTPILTTTFPPRRGQIKKKIIRSILNTVVSATSNTGGGDGAGGGIGGGAIPTQSADNSDTNTET</sequence>